<reference evidence="2" key="2">
    <citation type="submission" date="2022-01" db="EMBL/GenBank/DDBJ databases">
        <authorList>
            <person name="Yamashiro T."/>
            <person name="Shiraishi A."/>
            <person name="Satake H."/>
            <person name="Nakayama K."/>
        </authorList>
    </citation>
    <scope>NUCLEOTIDE SEQUENCE</scope>
</reference>
<proteinExistence type="predicted"/>
<comment type="caution">
    <text evidence="2">The sequence shown here is derived from an EMBL/GenBank/DDBJ whole genome shotgun (WGS) entry which is preliminary data.</text>
</comment>
<keyword evidence="3" id="KW-1185">Reference proteome</keyword>
<sequence>MMGEINISTLTLEQYFRLIEENQAPGMVNDEFRGMMEKDIEDMTIAEYMEYKAKMKRQSKRDAQCYFPTKYDDADVGSFHLEKSRTSDYPHYANDAKIDAYYDLPPLLPCFKPIQPYTAHKSESSKVELVEEISYMSDGELVMHEQDTNANTNAPNLEPQGEGMSGDDDDVDEWLVTEMEEHKKGGNE</sequence>
<reference evidence="2" key="1">
    <citation type="journal article" date="2022" name="Int. J. Mol. Sci.">
        <title>Draft Genome of Tanacetum Coccineum: Genomic Comparison of Closely Related Tanacetum-Family Plants.</title>
        <authorList>
            <person name="Yamashiro T."/>
            <person name="Shiraishi A."/>
            <person name="Nakayama K."/>
            <person name="Satake H."/>
        </authorList>
    </citation>
    <scope>NUCLEOTIDE SEQUENCE</scope>
</reference>
<organism evidence="2 3">
    <name type="scientific">Tanacetum coccineum</name>
    <dbReference type="NCBI Taxonomy" id="301880"/>
    <lineage>
        <taxon>Eukaryota</taxon>
        <taxon>Viridiplantae</taxon>
        <taxon>Streptophyta</taxon>
        <taxon>Embryophyta</taxon>
        <taxon>Tracheophyta</taxon>
        <taxon>Spermatophyta</taxon>
        <taxon>Magnoliopsida</taxon>
        <taxon>eudicotyledons</taxon>
        <taxon>Gunneridae</taxon>
        <taxon>Pentapetalae</taxon>
        <taxon>asterids</taxon>
        <taxon>campanulids</taxon>
        <taxon>Asterales</taxon>
        <taxon>Asteraceae</taxon>
        <taxon>Asteroideae</taxon>
        <taxon>Anthemideae</taxon>
        <taxon>Anthemidinae</taxon>
        <taxon>Tanacetum</taxon>
    </lineage>
</organism>
<evidence type="ECO:0000256" key="1">
    <source>
        <dbReference type="SAM" id="MobiDB-lite"/>
    </source>
</evidence>
<evidence type="ECO:0000313" key="2">
    <source>
        <dbReference type="EMBL" id="GJU08687.1"/>
    </source>
</evidence>
<feature type="region of interest" description="Disordered" evidence="1">
    <location>
        <begin position="147"/>
        <end position="188"/>
    </location>
</feature>
<gene>
    <name evidence="2" type="ORF">Tco_1125117</name>
</gene>
<evidence type="ECO:0000313" key="3">
    <source>
        <dbReference type="Proteomes" id="UP001151760"/>
    </source>
</evidence>
<protein>
    <submittedName>
        <fullName evidence="2">Uncharacterized protein</fullName>
    </submittedName>
</protein>
<dbReference type="Proteomes" id="UP001151760">
    <property type="component" value="Unassembled WGS sequence"/>
</dbReference>
<feature type="compositionally biased region" description="Acidic residues" evidence="1">
    <location>
        <begin position="165"/>
        <end position="175"/>
    </location>
</feature>
<name>A0ABQ5JAX8_9ASTR</name>
<dbReference type="EMBL" id="BQNB010021656">
    <property type="protein sequence ID" value="GJU08687.1"/>
    <property type="molecule type" value="Genomic_DNA"/>
</dbReference>
<accession>A0ABQ5JAX8</accession>
<feature type="compositionally biased region" description="Basic and acidic residues" evidence="1">
    <location>
        <begin position="179"/>
        <end position="188"/>
    </location>
</feature>